<evidence type="ECO:0000256" key="5">
    <source>
        <dbReference type="SAM" id="MobiDB-lite"/>
    </source>
</evidence>
<dbReference type="InterPro" id="IPR054126">
    <property type="entry name" value="CprB_TetR_C"/>
</dbReference>
<keyword evidence="3" id="KW-0804">Transcription</keyword>
<organism evidence="7 8">
    <name type="scientific">Kitasatospora purpeofusca</name>
    <dbReference type="NCBI Taxonomy" id="67352"/>
    <lineage>
        <taxon>Bacteria</taxon>
        <taxon>Bacillati</taxon>
        <taxon>Actinomycetota</taxon>
        <taxon>Actinomycetes</taxon>
        <taxon>Kitasatosporales</taxon>
        <taxon>Streptomycetaceae</taxon>
        <taxon>Kitasatospora</taxon>
    </lineage>
</organism>
<gene>
    <name evidence="7" type="ORF">OHA16_35690</name>
</gene>
<dbReference type="SUPFAM" id="SSF46689">
    <property type="entry name" value="Homeodomain-like"/>
    <property type="match status" value="1"/>
</dbReference>
<feature type="region of interest" description="Disordered" evidence="5">
    <location>
        <begin position="1"/>
        <end position="54"/>
    </location>
</feature>
<feature type="DNA-binding region" description="H-T-H motif" evidence="4">
    <location>
        <begin position="78"/>
        <end position="97"/>
    </location>
</feature>
<dbReference type="InterPro" id="IPR047923">
    <property type="entry name" value="ArpA-like"/>
</dbReference>
<dbReference type="Gene3D" id="1.10.357.10">
    <property type="entry name" value="Tetracycline Repressor, domain 2"/>
    <property type="match status" value="1"/>
</dbReference>
<dbReference type="Pfam" id="PF21935">
    <property type="entry name" value="TetR_C_45"/>
    <property type="match status" value="1"/>
</dbReference>
<dbReference type="PRINTS" id="PR00455">
    <property type="entry name" value="HTHTETR"/>
</dbReference>
<proteinExistence type="predicted"/>
<evidence type="ECO:0000256" key="2">
    <source>
        <dbReference type="ARBA" id="ARBA00023125"/>
    </source>
</evidence>
<dbReference type="PANTHER" id="PTHR30055">
    <property type="entry name" value="HTH-TYPE TRANSCRIPTIONAL REGULATOR RUTR"/>
    <property type="match status" value="1"/>
</dbReference>
<dbReference type="InterPro" id="IPR009057">
    <property type="entry name" value="Homeodomain-like_sf"/>
</dbReference>
<evidence type="ECO:0000313" key="8">
    <source>
        <dbReference type="Proteomes" id="UP001432222"/>
    </source>
</evidence>
<dbReference type="Proteomes" id="UP001432222">
    <property type="component" value="Chromosome"/>
</dbReference>
<dbReference type="PANTHER" id="PTHR30055:SF234">
    <property type="entry name" value="HTH-TYPE TRANSCRIPTIONAL REGULATOR BETI"/>
    <property type="match status" value="1"/>
</dbReference>
<evidence type="ECO:0000256" key="1">
    <source>
        <dbReference type="ARBA" id="ARBA00023015"/>
    </source>
</evidence>
<dbReference type="InterPro" id="IPR036271">
    <property type="entry name" value="Tet_transcr_reg_TetR-rel_C_sf"/>
</dbReference>
<dbReference type="InterPro" id="IPR050109">
    <property type="entry name" value="HTH-type_TetR-like_transc_reg"/>
</dbReference>
<name>A0ABZ1UD28_9ACTN</name>
<feature type="compositionally biased region" description="Low complexity" evidence="5">
    <location>
        <begin position="21"/>
        <end position="31"/>
    </location>
</feature>
<feature type="compositionally biased region" description="Basic and acidic residues" evidence="5">
    <location>
        <begin position="45"/>
        <end position="54"/>
    </location>
</feature>
<evidence type="ECO:0000256" key="4">
    <source>
        <dbReference type="PROSITE-ProRule" id="PRU00335"/>
    </source>
</evidence>
<keyword evidence="1" id="KW-0805">Transcription regulation</keyword>
<dbReference type="PROSITE" id="PS50977">
    <property type="entry name" value="HTH_TETR_2"/>
    <property type="match status" value="1"/>
</dbReference>
<dbReference type="RefSeq" id="WP_328958412.1">
    <property type="nucleotide sequence ID" value="NZ_CP108110.1"/>
</dbReference>
<reference evidence="7" key="1">
    <citation type="submission" date="2022-10" db="EMBL/GenBank/DDBJ databases">
        <title>The complete genomes of actinobacterial strains from the NBC collection.</title>
        <authorList>
            <person name="Joergensen T.S."/>
            <person name="Alvarez Arevalo M."/>
            <person name="Sterndorff E.B."/>
            <person name="Faurdal D."/>
            <person name="Vuksanovic O."/>
            <person name="Mourched A.-S."/>
            <person name="Charusanti P."/>
            <person name="Shaw S."/>
            <person name="Blin K."/>
            <person name="Weber T."/>
        </authorList>
    </citation>
    <scope>NUCLEOTIDE SEQUENCE</scope>
    <source>
        <strain evidence="7">NBC_00222</strain>
    </source>
</reference>
<evidence type="ECO:0000259" key="6">
    <source>
        <dbReference type="PROSITE" id="PS50977"/>
    </source>
</evidence>
<sequence length="242" mass="26187">MPEPDSGTRSGTRTETRTETGAETEAGSGAEPPGPFRVRPIATRRGPDPKQDRAARTRLLVLTAAAELFTARGFRHTSVQEVADRVGMTKGAVYFHYPTKEALAVAVVEQHYARWPLLLAAVTAEGHGPLETAERLLAGATLAFRDDIVVQAGTRLQVERPQIDAELPTPYVDWTELLAGLLSRAEALGELRAGVRPGAAARSLVAAFFGTQHISDVLRERADVVERWAETAELLFGAIRAE</sequence>
<keyword evidence="2 4" id="KW-0238">DNA-binding</keyword>
<accession>A0ABZ1UD28</accession>
<dbReference type="EMBL" id="CP108110">
    <property type="protein sequence ID" value="WUQ87857.1"/>
    <property type="molecule type" value="Genomic_DNA"/>
</dbReference>
<dbReference type="SUPFAM" id="SSF48498">
    <property type="entry name" value="Tetracyclin repressor-like, C-terminal domain"/>
    <property type="match status" value="1"/>
</dbReference>
<dbReference type="NCBIfam" id="NF041196">
    <property type="entry name" value="ScbR_bind_reg"/>
    <property type="match status" value="1"/>
</dbReference>
<feature type="domain" description="HTH tetR-type" evidence="6">
    <location>
        <begin position="55"/>
        <end position="115"/>
    </location>
</feature>
<evidence type="ECO:0000256" key="3">
    <source>
        <dbReference type="ARBA" id="ARBA00023163"/>
    </source>
</evidence>
<dbReference type="Pfam" id="PF00440">
    <property type="entry name" value="TetR_N"/>
    <property type="match status" value="1"/>
</dbReference>
<keyword evidence="8" id="KW-1185">Reference proteome</keyword>
<protein>
    <submittedName>
        <fullName evidence="7">TetR/AcrR family transcriptional regulator</fullName>
    </submittedName>
</protein>
<evidence type="ECO:0000313" key="7">
    <source>
        <dbReference type="EMBL" id="WUQ87857.1"/>
    </source>
</evidence>
<dbReference type="InterPro" id="IPR001647">
    <property type="entry name" value="HTH_TetR"/>
</dbReference>